<keyword evidence="2" id="KW-1185">Reference proteome</keyword>
<dbReference type="AlphaFoldDB" id="A0A9N7ZA15"/>
<gene>
    <name evidence="1" type="ORF">PLEPLA_LOCUS48671</name>
</gene>
<dbReference type="Proteomes" id="UP001153269">
    <property type="component" value="Unassembled WGS sequence"/>
</dbReference>
<evidence type="ECO:0000313" key="2">
    <source>
        <dbReference type="Proteomes" id="UP001153269"/>
    </source>
</evidence>
<protein>
    <submittedName>
        <fullName evidence="1">Uncharacterized protein</fullName>
    </submittedName>
</protein>
<dbReference type="EMBL" id="CADEAL010004495">
    <property type="protein sequence ID" value="CAB1460798.1"/>
    <property type="molecule type" value="Genomic_DNA"/>
</dbReference>
<sequence>MYRPNIGSRSTGGSVCSTPLRFFWGGGGPRPRRLMASLVWELSFSWAAGWCSSPVRNAGTGWRGATLDACRSLLAEHLSYRARWGNPLFTRGPLRRFLIK</sequence>
<organism evidence="1 2">
    <name type="scientific">Pleuronectes platessa</name>
    <name type="common">European plaice</name>
    <dbReference type="NCBI Taxonomy" id="8262"/>
    <lineage>
        <taxon>Eukaryota</taxon>
        <taxon>Metazoa</taxon>
        <taxon>Chordata</taxon>
        <taxon>Craniata</taxon>
        <taxon>Vertebrata</taxon>
        <taxon>Euteleostomi</taxon>
        <taxon>Actinopterygii</taxon>
        <taxon>Neopterygii</taxon>
        <taxon>Teleostei</taxon>
        <taxon>Neoteleostei</taxon>
        <taxon>Acanthomorphata</taxon>
        <taxon>Carangaria</taxon>
        <taxon>Pleuronectiformes</taxon>
        <taxon>Pleuronectoidei</taxon>
        <taxon>Pleuronectidae</taxon>
        <taxon>Pleuronectes</taxon>
    </lineage>
</organism>
<evidence type="ECO:0000313" key="1">
    <source>
        <dbReference type="EMBL" id="CAB1460798.1"/>
    </source>
</evidence>
<reference evidence="1" key="1">
    <citation type="submission" date="2020-03" db="EMBL/GenBank/DDBJ databases">
        <authorList>
            <person name="Weist P."/>
        </authorList>
    </citation>
    <scope>NUCLEOTIDE SEQUENCE</scope>
</reference>
<comment type="caution">
    <text evidence="1">The sequence shown here is derived from an EMBL/GenBank/DDBJ whole genome shotgun (WGS) entry which is preliminary data.</text>
</comment>
<proteinExistence type="predicted"/>
<name>A0A9N7ZA15_PLEPL</name>
<accession>A0A9N7ZA15</accession>